<name>A0A2S2FGL1_9GAMM</name>
<dbReference type="AlphaFoldDB" id="A0A2S2FGL1"/>
<gene>
    <name evidence="2" type="ORF">DJ533_16810</name>
</gene>
<dbReference type="EMBL" id="CP029397">
    <property type="protein sequence ID" value="AWL30106.1"/>
    <property type="molecule type" value="Genomic_DNA"/>
</dbReference>
<dbReference type="KEGG" id="adv:DJ533_16810"/>
<reference evidence="2" key="1">
    <citation type="submission" date="2019-08" db="EMBL/GenBank/DDBJ databases">
        <title>The complete genome of Acinetobacter defluvii strain WCHAD010030.</title>
        <authorList>
            <person name="Hu Y."/>
            <person name="Qin J."/>
            <person name="Feng Y."/>
            <person name="Zong Z."/>
        </authorList>
    </citation>
    <scope>NUCLEOTIDE SEQUENCE</scope>
    <source>
        <strain evidence="2">WCHA30</strain>
    </source>
</reference>
<proteinExistence type="predicted"/>
<accession>A0A2S2FGL1</accession>
<dbReference type="OrthoDB" id="278697at2"/>
<evidence type="ECO:0000256" key="1">
    <source>
        <dbReference type="SAM" id="MobiDB-lite"/>
    </source>
</evidence>
<dbReference type="Proteomes" id="UP000245977">
    <property type="component" value="Chromosome"/>
</dbReference>
<evidence type="ECO:0000313" key="2">
    <source>
        <dbReference type="EMBL" id="AWL30106.1"/>
    </source>
</evidence>
<keyword evidence="3" id="KW-1185">Reference proteome</keyword>
<feature type="compositionally biased region" description="Low complexity" evidence="1">
    <location>
        <begin position="175"/>
        <end position="218"/>
    </location>
</feature>
<protein>
    <submittedName>
        <fullName evidence="2">Uncharacterized protein</fullName>
    </submittedName>
</protein>
<organism evidence="2 3">
    <name type="scientific">Acinetobacter defluvii</name>
    <dbReference type="NCBI Taxonomy" id="1871111"/>
    <lineage>
        <taxon>Bacteria</taxon>
        <taxon>Pseudomonadati</taxon>
        <taxon>Pseudomonadota</taxon>
        <taxon>Gammaproteobacteria</taxon>
        <taxon>Moraxellales</taxon>
        <taxon>Moraxellaceae</taxon>
        <taxon>Acinetobacter</taxon>
    </lineage>
</organism>
<dbReference type="RefSeq" id="WP_065993400.1">
    <property type="nucleotide sequence ID" value="NZ_CP029397.2"/>
</dbReference>
<feature type="region of interest" description="Disordered" evidence="1">
    <location>
        <begin position="165"/>
        <end position="224"/>
    </location>
</feature>
<evidence type="ECO:0000313" key="3">
    <source>
        <dbReference type="Proteomes" id="UP000245977"/>
    </source>
</evidence>
<sequence>MHLKKLQDLVAIRIPDYIWQAFYQRHPQMSESSQEIIEEGFKDYLALHLWSKNSYAMPSHAVDALWHVLIEEFQDFYDLMCKNTLGYELRHKPHDKNPTTKQKEEQRKQLINTWQAACQIHHLDPKNTQTLPRLFQIDTQVKWENGIHFQLPVLLAMYGQLLDTRSDTSPSHPNSACSSTTAFSSSSCSGSSSDVSHSHSGYDANSDGDSSSDSSCSSCGGGGD</sequence>